<evidence type="ECO:0000256" key="9">
    <source>
        <dbReference type="ARBA" id="ARBA00049578"/>
    </source>
</evidence>
<dbReference type="GO" id="GO:0005737">
    <property type="term" value="C:cytoplasm"/>
    <property type="evidence" value="ECO:0007669"/>
    <property type="project" value="InterPro"/>
</dbReference>
<comment type="pathway">
    <text evidence="2">Pyrimidine metabolism; UMP biosynthesis via de novo pathway.</text>
</comment>
<dbReference type="GO" id="GO:0044205">
    <property type="term" value="P:'de novo' UMP biosynthetic process"/>
    <property type="evidence" value="ECO:0007669"/>
    <property type="project" value="UniProtKB-UniPathway"/>
</dbReference>
<dbReference type="EC" id="1.3.1.1" evidence="11"/>
<dbReference type="RefSeq" id="WP_092346800.1">
    <property type="nucleotide sequence ID" value="NZ_CZVW01000001.1"/>
</dbReference>
<dbReference type="Pfam" id="PF01180">
    <property type="entry name" value="DHO_dh"/>
    <property type="match status" value="1"/>
</dbReference>
<dbReference type="InterPro" id="IPR013785">
    <property type="entry name" value="Aldolase_TIM"/>
</dbReference>
<organism evidence="13 14">
    <name type="scientific">Candidatus Chryseopegocella kryptomonas</name>
    <dbReference type="NCBI Taxonomy" id="1633643"/>
    <lineage>
        <taxon>Bacteria</taxon>
        <taxon>Pseudomonadati</taxon>
        <taxon>Candidatus Kryptoniota</taxon>
        <taxon>Candidatus Chryseopegocella</taxon>
    </lineage>
</organism>
<evidence type="ECO:0000259" key="12">
    <source>
        <dbReference type="Pfam" id="PF01180"/>
    </source>
</evidence>
<reference evidence="14" key="1">
    <citation type="submission" date="2015-11" db="EMBL/GenBank/DDBJ databases">
        <authorList>
            <person name="Varghese N."/>
        </authorList>
    </citation>
    <scope>NUCLEOTIDE SEQUENCE [LARGE SCALE GENOMIC DNA]</scope>
    <source>
        <strain evidence="14">JGI-23</strain>
    </source>
</reference>
<name>A0A0P1MLB8_9BACT</name>
<dbReference type="OrthoDB" id="9794954at2"/>
<dbReference type="PANTHER" id="PTHR43073">
    <property type="entry name" value="DIHYDROPYRIMIDINE DEHYDROGENASE [NADP(+)]"/>
    <property type="match status" value="1"/>
</dbReference>
<keyword evidence="6" id="KW-0560">Oxidoreductase</keyword>
<comment type="catalytic activity">
    <reaction evidence="8">
        <text>5,6-dihydrouracil + NAD(+) = uracil + NADH + H(+)</text>
        <dbReference type="Rhea" id="RHEA:20189"/>
        <dbReference type="ChEBI" id="CHEBI:15378"/>
        <dbReference type="ChEBI" id="CHEBI:15901"/>
        <dbReference type="ChEBI" id="CHEBI:17568"/>
        <dbReference type="ChEBI" id="CHEBI:57540"/>
        <dbReference type="ChEBI" id="CHEBI:57945"/>
        <dbReference type="EC" id="1.3.1.1"/>
    </reaction>
</comment>
<keyword evidence="3" id="KW-0285">Flavoprotein</keyword>
<evidence type="ECO:0000256" key="10">
    <source>
        <dbReference type="ARBA" id="ARBA00049714"/>
    </source>
</evidence>
<gene>
    <name evidence="13" type="ORF">JGI23_00104</name>
</gene>
<evidence type="ECO:0000256" key="5">
    <source>
        <dbReference type="ARBA" id="ARBA00022975"/>
    </source>
</evidence>
<feature type="domain" description="Dihydroorotate dehydrogenase catalytic" evidence="12">
    <location>
        <begin position="4"/>
        <end position="295"/>
    </location>
</feature>
<dbReference type="GO" id="GO:0004152">
    <property type="term" value="F:dihydroorotate dehydrogenase activity"/>
    <property type="evidence" value="ECO:0007669"/>
    <property type="project" value="InterPro"/>
</dbReference>
<dbReference type="GO" id="GO:0004159">
    <property type="term" value="F:dihydropyrimidine dehydrogenase (NAD+) activity"/>
    <property type="evidence" value="ECO:0007669"/>
    <property type="project" value="UniProtKB-EC"/>
</dbReference>
<dbReference type="PANTHER" id="PTHR43073:SF2">
    <property type="entry name" value="DIHYDROPYRIMIDINE DEHYDROGENASE [NADP(+)]"/>
    <property type="match status" value="1"/>
</dbReference>
<comment type="catalytic activity">
    <reaction evidence="7">
        <text>5,6-dihydrothymine + NAD(+) = thymine + NADH + H(+)</text>
        <dbReference type="Rhea" id="RHEA:28791"/>
        <dbReference type="ChEBI" id="CHEBI:15378"/>
        <dbReference type="ChEBI" id="CHEBI:17821"/>
        <dbReference type="ChEBI" id="CHEBI:27468"/>
        <dbReference type="ChEBI" id="CHEBI:57540"/>
        <dbReference type="ChEBI" id="CHEBI:57945"/>
        <dbReference type="EC" id="1.3.1.1"/>
    </reaction>
</comment>
<evidence type="ECO:0000256" key="6">
    <source>
        <dbReference type="ARBA" id="ARBA00023002"/>
    </source>
</evidence>
<dbReference type="Proteomes" id="UP000199197">
    <property type="component" value="Unassembled WGS sequence"/>
</dbReference>
<dbReference type="Gene3D" id="3.20.20.70">
    <property type="entry name" value="Aldolase class I"/>
    <property type="match status" value="1"/>
</dbReference>
<dbReference type="InterPro" id="IPR012135">
    <property type="entry name" value="Dihydroorotate_DH_1_2"/>
</dbReference>
<evidence type="ECO:0000256" key="3">
    <source>
        <dbReference type="ARBA" id="ARBA00022630"/>
    </source>
</evidence>
<accession>A0A0P1MLB8</accession>
<keyword evidence="5" id="KW-0665">Pyrimidine biosynthesis</keyword>
<sequence>MPTLEVEFLGYRVKSPIFVASGPASHDVKQIPIAQEMGAGGVVLKTVVPDKFDYMRYWPRPRYKLIDWDKKMNGKSQYFTLYSYEQAYSGSVDDYFNFVKISKSISDIMIIGSAFADEPSDWIYLAKGIEEAGADAIELDISSPHKPGTLQFETHFVQAIKSVVENVKIPVLVKLAPGPDVLTQAKICSELGADAVTLCNRLRGLEIDIETGKPILHGYYAGVGGPWAKYYVFKHVSEVYKEVNITISATGGVLNWVDALKYIMLGAKTVQILSVIIVNGWGSIRRINEGLLSFMLERQIENLEEVRGIASRNLIEPDLIVRWTGEKKSGPRNTFEEW</sequence>
<evidence type="ECO:0000313" key="14">
    <source>
        <dbReference type="Proteomes" id="UP000199197"/>
    </source>
</evidence>
<dbReference type="PIRSF" id="PIRSF000164">
    <property type="entry name" value="DHO_oxidase"/>
    <property type="match status" value="1"/>
</dbReference>
<evidence type="ECO:0000256" key="11">
    <source>
        <dbReference type="ARBA" id="ARBA00049728"/>
    </source>
</evidence>
<keyword evidence="4" id="KW-0288">FMN</keyword>
<proteinExistence type="predicted"/>
<dbReference type="SUPFAM" id="SSF51395">
    <property type="entry name" value="FMN-linked oxidoreductases"/>
    <property type="match status" value="1"/>
</dbReference>
<comment type="cofactor">
    <cofactor evidence="1">
        <name>FMN</name>
        <dbReference type="ChEBI" id="CHEBI:58210"/>
    </cofactor>
</comment>
<evidence type="ECO:0000256" key="1">
    <source>
        <dbReference type="ARBA" id="ARBA00001917"/>
    </source>
</evidence>
<evidence type="ECO:0000313" key="13">
    <source>
        <dbReference type="EMBL" id="CUS96340.1"/>
    </source>
</evidence>
<evidence type="ECO:0000256" key="8">
    <source>
        <dbReference type="ARBA" id="ARBA00048792"/>
    </source>
</evidence>
<dbReference type="AlphaFoldDB" id="A0A0P1MLB8"/>
<evidence type="ECO:0000256" key="4">
    <source>
        <dbReference type="ARBA" id="ARBA00022643"/>
    </source>
</evidence>
<comment type="subunit">
    <text evidence="10">Heterotetramer of 2 PreA and 2 PreT subunits.</text>
</comment>
<evidence type="ECO:0000256" key="7">
    <source>
        <dbReference type="ARBA" id="ARBA00047685"/>
    </source>
</evidence>
<dbReference type="InterPro" id="IPR005720">
    <property type="entry name" value="Dihydroorotate_DH_cat"/>
</dbReference>
<dbReference type="UniPathway" id="UPA00070"/>
<comment type="function">
    <text evidence="9">Involved in pyrimidine base degradation. Catalyzes physiologically the reduction of uracil to 5,6-dihydrouracil (DHU) by using NADH as a specific cosubstrate. It also catalyzes the reverse reaction and the reduction of thymine to 5,6-dihydrothymine (DHT).</text>
</comment>
<dbReference type="EMBL" id="CZVW01000001">
    <property type="protein sequence ID" value="CUS96340.1"/>
    <property type="molecule type" value="Genomic_DNA"/>
</dbReference>
<evidence type="ECO:0000256" key="2">
    <source>
        <dbReference type="ARBA" id="ARBA00004725"/>
    </source>
</evidence>
<keyword evidence="14" id="KW-1185">Reference proteome</keyword>
<protein>
    <recommendedName>
        <fullName evidence="11">dihydrouracil dehydrogenase (NAD(+))</fullName>
        <ecNumber evidence="11">1.3.1.1</ecNumber>
    </recommendedName>
</protein>